<dbReference type="InterPro" id="IPR011989">
    <property type="entry name" value="ARM-like"/>
</dbReference>
<proteinExistence type="inferred from homology"/>
<dbReference type="Pfam" id="PF13646">
    <property type="entry name" value="HEAT_2"/>
    <property type="match status" value="1"/>
</dbReference>
<gene>
    <name evidence="10" type="ORF">DMC30DRAFT_416351</name>
</gene>
<feature type="domain" description="26S proteasome regulatory subunit RPN2 C-terminal" evidence="8">
    <location>
        <begin position="785"/>
        <end position="945"/>
    </location>
</feature>
<keyword evidence="4" id="KW-0677">Repeat</keyword>
<evidence type="ECO:0000259" key="9">
    <source>
        <dbReference type="Pfam" id="PF21505"/>
    </source>
</evidence>
<feature type="region of interest" description="Disordered" evidence="7">
    <location>
        <begin position="276"/>
        <end position="309"/>
    </location>
</feature>
<dbReference type="STRING" id="5288.A0A5C5FW30"/>
<dbReference type="Proteomes" id="UP000311382">
    <property type="component" value="Unassembled WGS sequence"/>
</dbReference>
<feature type="compositionally biased region" description="Basic and acidic residues" evidence="7">
    <location>
        <begin position="899"/>
        <end position="910"/>
    </location>
</feature>
<dbReference type="FunFam" id="1.25.10.10:FF:000017">
    <property type="entry name" value="26S proteasome non-ATPase regulatory subunit 1"/>
    <property type="match status" value="1"/>
</dbReference>
<feature type="compositionally biased region" description="Low complexity" evidence="7">
    <location>
        <begin position="276"/>
        <end position="301"/>
    </location>
</feature>
<evidence type="ECO:0000256" key="7">
    <source>
        <dbReference type="SAM" id="MobiDB-lite"/>
    </source>
</evidence>
<dbReference type="GO" id="GO:0042176">
    <property type="term" value="P:regulation of protein catabolic process"/>
    <property type="evidence" value="ECO:0007669"/>
    <property type="project" value="UniProtKB-UniRule"/>
</dbReference>
<feature type="domain" description="26S proteasome non-ATPase regulatory subunit 1/RPN2 N-terminal" evidence="9">
    <location>
        <begin position="2"/>
        <end position="338"/>
    </location>
</feature>
<dbReference type="Pfam" id="PF18004">
    <property type="entry name" value="RPN2_C"/>
    <property type="match status" value="1"/>
</dbReference>
<keyword evidence="5 6" id="KW-0647">Proteasome</keyword>
<accession>A0A5C5FW30</accession>
<reference evidence="10 11" key="1">
    <citation type="submission" date="2019-03" db="EMBL/GenBank/DDBJ databases">
        <title>Rhodosporidium diobovatum UCD-FST 08-225 genome sequencing, assembly, and annotation.</title>
        <authorList>
            <person name="Fakankun I.U."/>
            <person name="Fristensky B."/>
            <person name="Levin D.B."/>
        </authorList>
    </citation>
    <scope>NUCLEOTIDE SEQUENCE [LARGE SCALE GENOMIC DNA]</scope>
    <source>
        <strain evidence="10 11">UCD-FST 08-225</strain>
    </source>
</reference>
<evidence type="ECO:0000256" key="1">
    <source>
        <dbReference type="ARBA" id="ARBA00002187"/>
    </source>
</evidence>
<feature type="region of interest" description="Disordered" evidence="7">
    <location>
        <begin position="1009"/>
        <end position="1054"/>
    </location>
</feature>
<evidence type="ECO:0000256" key="5">
    <source>
        <dbReference type="ARBA" id="ARBA00022942"/>
    </source>
</evidence>
<dbReference type="EMBL" id="SOZI01000050">
    <property type="protein sequence ID" value="TNY21147.1"/>
    <property type="molecule type" value="Genomic_DNA"/>
</dbReference>
<dbReference type="GO" id="GO:0034515">
    <property type="term" value="C:proteasome storage granule"/>
    <property type="evidence" value="ECO:0007669"/>
    <property type="project" value="TreeGrafter"/>
</dbReference>
<keyword evidence="11" id="KW-1185">Reference proteome</keyword>
<feature type="compositionally biased region" description="Basic and acidic residues" evidence="7">
    <location>
        <begin position="862"/>
        <end position="881"/>
    </location>
</feature>
<comment type="similarity">
    <text evidence="2 6">Belongs to the proteasome subunit S1 family.</text>
</comment>
<dbReference type="PANTHER" id="PTHR10943:SF2">
    <property type="entry name" value="26S PROTEASOME NON-ATPASE REGULATORY SUBUNIT 1"/>
    <property type="match status" value="1"/>
</dbReference>
<organism evidence="10 11">
    <name type="scientific">Rhodotorula diobovata</name>
    <dbReference type="NCBI Taxonomy" id="5288"/>
    <lineage>
        <taxon>Eukaryota</taxon>
        <taxon>Fungi</taxon>
        <taxon>Dikarya</taxon>
        <taxon>Basidiomycota</taxon>
        <taxon>Pucciniomycotina</taxon>
        <taxon>Microbotryomycetes</taxon>
        <taxon>Sporidiobolales</taxon>
        <taxon>Sporidiobolaceae</taxon>
        <taxon>Rhodotorula</taxon>
    </lineage>
</organism>
<evidence type="ECO:0000313" key="10">
    <source>
        <dbReference type="EMBL" id="TNY21147.1"/>
    </source>
</evidence>
<evidence type="ECO:0000256" key="6">
    <source>
        <dbReference type="PIRNR" id="PIRNR015947"/>
    </source>
</evidence>
<dbReference type="Pfam" id="PF01851">
    <property type="entry name" value="PC_rep"/>
    <property type="match status" value="3"/>
</dbReference>
<dbReference type="Gene3D" id="1.25.10.10">
    <property type="entry name" value="Leucine-rich Repeat Variant"/>
    <property type="match status" value="1"/>
</dbReference>
<sequence>MTGLLALLDEPDAALQAHALDAINHRIDHFWAEVADDVVKIEALSEDTAFQSRQLASLVASKVYFHLGNLDEALAFALGAGSLFDVELAGDVAPQEAQYVETIISKAIDSFTSSRSASAPSADAVDPSRVSGNVDKRLEAIVERMFERCERDGEYKQALGIALSSRRLDVVQRIFDQTKDASLLEWILHIVILRLLIKLFDSLPSPDYFSITQCFVYLNDPSLASALLSNLLKLDTPTETPADDAILTAYQIAFDLAETATQEFLQSMRTDLAPAAAADAAPAQTGEGEAAAPAAAAPAAQDEAHPKEGAELHRERVVTILSGEESIKLYLEFLYRNNKADLLILKNTLDALEPRNSIYHSAISFMNAFAHAGTTSDQFLRENLDFLTKASNWSKFTTTAALGVIHKGNLAQGKAILEPYLPAANGDRGAAGSVYSEGGSLYALGLVNANHGKDETVRYLMDTLKNSQDEVIQHGAALGLGVAAMGSGNEELYDELRTILFNDSAVAGEAAGYAMGLVMLGTASDKALDEMLQYAHETQHEKIIRGLALGLAFLMYGKEEEADSLIETLVGDADAILRYGGMYTLALAYAGTGNNQAIRKVLHVAVSDVNDDVRRAAVTALGFLLFRNPTQVPRIVQLLSESYNPHVRYGSALALGISCAGTGLEDAIALLEPLTKDPVDFVRQGACMSLAMILIEQNETSHPKVASTRDIFKKIVGDKHADPMAKFGAALSQGIIDAGGRNVTISMQNKSGSGNMPAIVGMALFAQFWYWFPLAHCLSLAFTPTAIIGVDKDLKLPKFDFVSNAKPSLFAYQPATKPPTKEAVEKVKTAVLSTTAKATARAKAKEAEADGGAKGSDEMETDDKPAEEAKPSTSDDAKMDTDESAPSTSAAAGTGTEPSAKKDGAKRKAPEPSSSTLSNLSRVTPAQLGVISFPASSSRYVPVRPVAPPAAPSTGAGPTGGKTLAPLAVGGGGGILLMRDTKKGEPAGEDDFLELTVFKALDTSGEAAAAAAGGAGAGAGAAGAAAGGAEGDDDLRNGPIADVPPPFDWSDWGA</sequence>
<evidence type="ECO:0000313" key="11">
    <source>
        <dbReference type="Proteomes" id="UP000311382"/>
    </source>
</evidence>
<dbReference type="InterPro" id="IPR016024">
    <property type="entry name" value="ARM-type_fold"/>
</dbReference>
<protein>
    <recommendedName>
        <fullName evidence="3 6">26S proteasome regulatory subunit RPN2</fullName>
    </recommendedName>
</protein>
<feature type="compositionally biased region" description="Low complexity" evidence="7">
    <location>
        <begin position="884"/>
        <end position="898"/>
    </location>
</feature>
<evidence type="ECO:0000259" key="8">
    <source>
        <dbReference type="Pfam" id="PF18004"/>
    </source>
</evidence>
<dbReference type="GO" id="GO:0008540">
    <property type="term" value="C:proteasome regulatory particle, base subcomplex"/>
    <property type="evidence" value="ECO:0007669"/>
    <property type="project" value="UniProtKB-UniRule"/>
</dbReference>
<dbReference type="InterPro" id="IPR040623">
    <property type="entry name" value="RPN2_C"/>
</dbReference>
<dbReference type="SUPFAM" id="SSF48371">
    <property type="entry name" value="ARM repeat"/>
    <property type="match status" value="1"/>
</dbReference>
<dbReference type="InterPro" id="IPR016642">
    <property type="entry name" value="26S_Psome_Rpn2"/>
</dbReference>
<dbReference type="PANTHER" id="PTHR10943">
    <property type="entry name" value="26S PROTEASOME NON-ATPASE REGULATORY SUBUNIT"/>
    <property type="match status" value="1"/>
</dbReference>
<dbReference type="GO" id="GO:0043161">
    <property type="term" value="P:proteasome-mediated ubiquitin-dependent protein catabolic process"/>
    <property type="evidence" value="ECO:0007669"/>
    <property type="project" value="TreeGrafter"/>
</dbReference>
<comment type="function">
    <text evidence="1 6">Acts as a regulatory subunit of the 26S proteasome which is involved in the ATP-dependent degradation of ubiquitinated proteins.</text>
</comment>
<evidence type="ECO:0000256" key="4">
    <source>
        <dbReference type="ARBA" id="ARBA00022737"/>
    </source>
</evidence>
<feature type="region of interest" description="Disordered" evidence="7">
    <location>
        <begin position="840"/>
        <end position="921"/>
    </location>
</feature>
<evidence type="ECO:0000256" key="2">
    <source>
        <dbReference type="ARBA" id="ARBA00006308"/>
    </source>
</evidence>
<dbReference type="InterPro" id="IPR048570">
    <property type="entry name" value="PSMD1_RPN2_N"/>
</dbReference>
<comment type="caution">
    <text evidence="10">The sequence shown here is derived from an EMBL/GenBank/DDBJ whole genome shotgun (WGS) entry which is preliminary data.</text>
</comment>
<name>A0A5C5FW30_9BASI</name>
<dbReference type="PIRSF" id="PIRSF015947">
    <property type="entry name" value="26S_Psome_Rpn2"/>
    <property type="match status" value="1"/>
</dbReference>
<feature type="compositionally biased region" description="Gly residues" evidence="7">
    <location>
        <begin position="1013"/>
        <end position="1029"/>
    </location>
</feature>
<dbReference type="GO" id="GO:0030234">
    <property type="term" value="F:enzyme regulator activity"/>
    <property type="evidence" value="ECO:0007669"/>
    <property type="project" value="UniProtKB-UniRule"/>
</dbReference>
<dbReference type="GO" id="GO:0005634">
    <property type="term" value="C:nucleus"/>
    <property type="evidence" value="ECO:0007669"/>
    <property type="project" value="TreeGrafter"/>
</dbReference>
<dbReference type="AlphaFoldDB" id="A0A5C5FW30"/>
<dbReference type="OrthoDB" id="261572at2759"/>
<evidence type="ECO:0000256" key="3">
    <source>
        <dbReference type="ARBA" id="ARBA00015684"/>
    </source>
</evidence>
<dbReference type="Pfam" id="PF21505">
    <property type="entry name" value="RPN2_N"/>
    <property type="match status" value="1"/>
</dbReference>
<dbReference type="InterPro" id="IPR002015">
    <property type="entry name" value="Proteasome/cyclosome_rpt"/>
</dbReference>
<feature type="compositionally biased region" description="Polar residues" evidence="7">
    <location>
        <begin position="912"/>
        <end position="921"/>
    </location>
</feature>